<accession>A0A8J9ZQ61</accession>
<dbReference type="AlphaFoldDB" id="A0A8J9ZQ61"/>
<name>A0A8J9ZQ61_BRALA</name>
<organism evidence="2 3">
    <name type="scientific">Branchiostoma lanceolatum</name>
    <name type="common">Common lancelet</name>
    <name type="synonym">Amphioxus lanceolatum</name>
    <dbReference type="NCBI Taxonomy" id="7740"/>
    <lineage>
        <taxon>Eukaryota</taxon>
        <taxon>Metazoa</taxon>
        <taxon>Chordata</taxon>
        <taxon>Cephalochordata</taxon>
        <taxon>Leptocardii</taxon>
        <taxon>Amphioxiformes</taxon>
        <taxon>Branchiostomatidae</taxon>
        <taxon>Branchiostoma</taxon>
    </lineage>
</organism>
<gene>
    <name evidence="2" type="primary">Hypp2093</name>
    <name evidence="2" type="ORF">BLAG_LOCUS16286</name>
</gene>
<evidence type="ECO:0000256" key="1">
    <source>
        <dbReference type="SAM" id="MobiDB-lite"/>
    </source>
</evidence>
<sequence>MCSHVYCSCVRARAGYIERKFILLPDTFPECPFEEFEREMIQERRHRWLKFCVADTNEDLMKRLKKIFDFPELQAAQVEDIIVGRKRGTGIRQVADILLHGWDIRDKFRLNQAVFLTVDRGTSDDTDSSSRSVCPSPFAEPPDPAAAADGSPSQLFPQTPGQLLSEHEGLLSSFPLASSVYEDFF</sequence>
<feature type="region of interest" description="Disordered" evidence="1">
    <location>
        <begin position="120"/>
        <end position="162"/>
    </location>
</feature>
<reference evidence="2" key="1">
    <citation type="submission" date="2022-01" db="EMBL/GenBank/DDBJ databases">
        <authorList>
            <person name="Braso-Vives M."/>
        </authorList>
    </citation>
    <scope>NUCLEOTIDE SEQUENCE</scope>
</reference>
<keyword evidence="3" id="KW-1185">Reference proteome</keyword>
<dbReference type="EMBL" id="OV696688">
    <property type="protein sequence ID" value="CAH1258853.1"/>
    <property type="molecule type" value="Genomic_DNA"/>
</dbReference>
<evidence type="ECO:0000313" key="3">
    <source>
        <dbReference type="Proteomes" id="UP000838412"/>
    </source>
</evidence>
<protein>
    <submittedName>
        <fullName evidence="2">Hypp2093 protein</fullName>
    </submittedName>
</protein>
<proteinExistence type="predicted"/>
<evidence type="ECO:0000313" key="2">
    <source>
        <dbReference type="EMBL" id="CAH1258853.1"/>
    </source>
</evidence>
<dbReference type="Proteomes" id="UP000838412">
    <property type="component" value="Chromosome 3"/>
</dbReference>